<dbReference type="GO" id="GO:0006629">
    <property type="term" value="P:lipid metabolic process"/>
    <property type="evidence" value="ECO:0007669"/>
    <property type="project" value="InterPro"/>
</dbReference>
<dbReference type="Pfam" id="PF01764">
    <property type="entry name" value="Lipase_3"/>
    <property type="match status" value="1"/>
</dbReference>
<evidence type="ECO:0000313" key="2">
    <source>
        <dbReference type="EMBL" id="MQQ02533.1"/>
    </source>
</evidence>
<evidence type="ECO:0000259" key="1">
    <source>
        <dbReference type="Pfam" id="PF01764"/>
    </source>
</evidence>
<dbReference type="Proteomes" id="UP000432694">
    <property type="component" value="Unassembled WGS sequence"/>
</dbReference>
<dbReference type="AlphaFoldDB" id="A0A7X1QWY8"/>
<dbReference type="SUPFAM" id="SSF53474">
    <property type="entry name" value="alpha/beta-Hydrolases"/>
    <property type="match status" value="1"/>
</dbReference>
<reference evidence="2 3" key="1">
    <citation type="submission" date="2019-10" db="EMBL/GenBank/DDBJ databases">
        <title>Streptococcus mitis of the oral and urogenital tracts.</title>
        <authorList>
            <person name="Price T."/>
            <person name="Mores C.R."/>
            <person name="Putonti C."/>
            <person name="Wolfe A.J."/>
        </authorList>
    </citation>
    <scope>NUCLEOTIDE SEQUENCE [LARGE SCALE GENOMIC DNA]</scope>
    <source>
        <strain evidence="2 3">SM50</strain>
    </source>
</reference>
<accession>A0A7X1QWY8</accession>
<proteinExistence type="predicted"/>
<feature type="domain" description="Fungal lipase-type" evidence="1">
    <location>
        <begin position="74"/>
        <end position="157"/>
    </location>
</feature>
<dbReference type="InterPro" id="IPR029058">
    <property type="entry name" value="AB_hydrolase_fold"/>
</dbReference>
<comment type="caution">
    <text evidence="2">The sequence shown here is derived from an EMBL/GenBank/DDBJ whole genome shotgun (WGS) entry which is preliminary data.</text>
</comment>
<name>A0A7X1QWY8_STRMT</name>
<organism evidence="2 3">
    <name type="scientific">Streptococcus mitis</name>
    <dbReference type="NCBI Taxonomy" id="28037"/>
    <lineage>
        <taxon>Bacteria</taxon>
        <taxon>Bacillati</taxon>
        <taxon>Bacillota</taxon>
        <taxon>Bacilli</taxon>
        <taxon>Lactobacillales</taxon>
        <taxon>Streptococcaceae</taxon>
        <taxon>Streptococcus</taxon>
        <taxon>Streptococcus mitis group</taxon>
    </lineage>
</organism>
<dbReference type="EMBL" id="WIJB01000004">
    <property type="protein sequence ID" value="MQQ02533.1"/>
    <property type="molecule type" value="Genomic_DNA"/>
</dbReference>
<gene>
    <name evidence="2" type="ORF">GEZ98_06460</name>
</gene>
<dbReference type="Gene3D" id="3.40.50.1820">
    <property type="entry name" value="alpha/beta hydrolase"/>
    <property type="match status" value="1"/>
</dbReference>
<sequence>MKITDKNYNDIVDGVYNVDAGKVKRPWRDDKIFKSDGQTFRVLNTKDNTSNGMQAMAVATVDKNGNVDYSYVVIAYAGTNKDDIKDLDTDVQSLGLGRDKLQSRSGLNSAKVVDSQFVTALNYAKEVEEEVSQKHPSAKITTAGHSLGESLAMYVALKRGYANVK</sequence>
<protein>
    <recommendedName>
        <fullName evidence="1">Fungal lipase-type domain-containing protein</fullName>
    </recommendedName>
</protein>
<dbReference type="RefSeq" id="WP_153220136.1">
    <property type="nucleotide sequence ID" value="NZ_WIJB01000004.1"/>
</dbReference>
<dbReference type="InterPro" id="IPR002921">
    <property type="entry name" value="Fungal_lipase-type"/>
</dbReference>
<evidence type="ECO:0000313" key="3">
    <source>
        <dbReference type="Proteomes" id="UP000432694"/>
    </source>
</evidence>